<dbReference type="InterPro" id="IPR020603">
    <property type="entry name" value="MraZ_dom"/>
</dbReference>
<dbReference type="InterPro" id="IPR037914">
    <property type="entry name" value="SpoVT-AbrB_sf"/>
</dbReference>
<dbReference type="InterPro" id="IPR007159">
    <property type="entry name" value="SpoVT-AbrB_dom"/>
</dbReference>
<dbReference type="SUPFAM" id="SSF89447">
    <property type="entry name" value="AbrB/MazE/MraZ-like"/>
    <property type="match status" value="1"/>
</dbReference>
<dbReference type="PANTHER" id="PTHR34701">
    <property type="entry name" value="TRANSCRIPTIONAL REGULATOR MRAZ"/>
    <property type="match status" value="1"/>
</dbReference>
<name>A0A5C6U6V1_9SPHN</name>
<evidence type="ECO:0000256" key="5">
    <source>
        <dbReference type="ARBA" id="ARBA00023125"/>
    </source>
</evidence>
<feature type="domain" description="SpoVT-AbrB" evidence="8">
    <location>
        <begin position="100"/>
        <end position="143"/>
    </location>
</feature>
<dbReference type="Proteomes" id="UP000321129">
    <property type="component" value="Unassembled WGS sequence"/>
</dbReference>
<dbReference type="Gene3D" id="3.40.1550.20">
    <property type="entry name" value="Transcriptional regulator MraZ domain"/>
    <property type="match status" value="1"/>
</dbReference>
<evidence type="ECO:0000313" key="10">
    <source>
        <dbReference type="Proteomes" id="UP000321129"/>
    </source>
</evidence>
<sequence>MAVPGLFSGPAISAIDDKGRLAVPANLRNSIPADADSPSDAKGGRTLCITRHERSDCLIAFGPDRLRKMQDAIEREEQVALARGEDYDRDAANRRKFGLVETVTLDGSGRFIVPPFLKDVGKLDRQVFFHGAGEYFELWDPEVLLARDDSYEPLKQACRFYRDNAGKKK</sequence>
<dbReference type="GO" id="GO:0005737">
    <property type="term" value="C:cytoplasm"/>
    <property type="evidence" value="ECO:0007669"/>
    <property type="project" value="UniProtKB-UniRule"/>
</dbReference>
<protein>
    <recommendedName>
        <fullName evidence="1 7">Transcriptional regulator MraZ</fullName>
    </recommendedName>
</protein>
<evidence type="ECO:0000256" key="1">
    <source>
        <dbReference type="ARBA" id="ARBA00013860"/>
    </source>
</evidence>
<comment type="subcellular location">
    <subcellularLocation>
        <location evidence="7">Cytoplasm</location>
        <location evidence="7">Nucleoid</location>
    </subcellularLocation>
</comment>
<dbReference type="AlphaFoldDB" id="A0A5C6U6V1"/>
<keyword evidence="3" id="KW-0677">Repeat</keyword>
<evidence type="ECO:0000256" key="4">
    <source>
        <dbReference type="ARBA" id="ARBA00023015"/>
    </source>
</evidence>
<comment type="similarity">
    <text evidence="7">Belongs to the MraZ family.</text>
</comment>
<dbReference type="InterPro" id="IPR035642">
    <property type="entry name" value="MraZ_N"/>
</dbReference>
<keyword evidence="6 7" id="KW-0804">Transcription</keyword>
<keyword evidence="10" id="KW-1185">Reference proteome</keyword>
<organism evidence="9 10">
    <name type="scientific">Flavisphingopyxis soli</name>
    <dbReference type="NCBI Taxonomy" id="2601267"/>
    <lineage>
        <taxon>Bacteria</taxon>
        <taxon>Pseudomonadati</taxon>
        <taxon>Pseudomonadota</taxon>
        <taxon>Alphaproteobacteria</taxon>
        <taxon>Sphingomonadales</taxon>
        <taxon>Sphingopyxidaceae</taxon>
        <taxon>Flavisphingopyxis</taxon>
    </lineage>
</organism>
<proteinExistence type="inferred from homology"/>
<dbReference type="GO" id="GO:0009295">
    <property type="term" value="C:nucleoid"/>
    <property type="evidence" value="ECO:0007669"/>
    <property type="project" value="UniProtKB-SubCell"/>
</dbReference>
<dbReference type="GO" id="GO:0000976">
    <property type="term" value="F:transcription cis-regulatory region binding"/>
    <property type="evidence" value="ECO:0007669"/>
    <property type="project" value="TreeGrafter"/>
</dbReference>
<evidence type="ECO:0000256" key="2">
    <source>
        <dbReference type="ARBA" id="ARBA00022490"/>
    </source>
</evidence>
<dbReference type="Pfam" id="PF02381">
    <property type="entry name" value="MraZ"/>
    <property type="match status" value="1"/>
</dbReference>
<dbReference type="EMBL" id="VOPY01000002">
    <property type="protein sequence ID" value="TXC68723.1"/>
    <property type="molecule type" value="Genomic_DNA"/>
</dbReference>
<dbReference type="RefSeq" id="WP_147122676.1">
    <property type="nucleotide sequence ID" value="NZ_VOPY01000002.1"/>
</dbReference>
<gene>
    <name evidence="7" type="primary">mraZ</name>
    <name evidence="9" type="ORF">FSZ31_07010</name>
</gene>
<dbReference type="CDD" id="cd16321">
    <property type="entry name" value="MraZ_C"/>
    <property type="match status" value="1"/>
</dbReference>
<evidence type="ECO:0000259" key="8">
    <source>
        <dbReference type="PROSITE" id="PS51740"/>
    </source>
</evidence>
<dbReference type="CDD" id="cd16320">
    <property type="entry name" value="MraZ_N"/>
    <property type="match status" value="1"/>
</dbReference>
<dbReference type="HAMAP" id="MF_01008">
    <property type="entry name" value="MraZ"/>
    <property type="match status" value="1"/>
</dbReference>
<dbReference type="OrthoDB" id="9807753at2"/>
<dbReference type="GO" id="GO:0003700">
    <property type="term" value="F:DNA-binding transcription factor activity"/>
    <property type="evidence" value="ECO:0007669"/>
    <property type="project" value="UniProtKB-UniRule"/>
</dbReference>
<dbReference type="InterPro" id="IPR038619">
    <property type="entry name" value="MraZ_sf"/>
</dbReference>
<dbReference type="PANTHER" id="PTHR34701:SF1">
    <property type="entry name" value="TRANSCRIPTIONAL REGULATOR MRAZ"/>
    <property type="match status" value="1"/>
</dbReference>
<accession>A0A5C6U6V1</accession>
<keyword evidence="2 7" id="KW-0963">Cytoplasm</keyword>
<evidence type="ECO:0000256" key="6">
    <source>
        <dbReference type="ARBA" id="ARBA00023163"/>
    </source>
</evidence>
<dbReference type="GO" id="GO:2000143">
    <property type="term" value="P:negative regulation of DNA-templated transcription initiation"/>
    <property type="evidence" value="ECO:0007669"/>
    <property type="project" value="TreeGrafter"/>
</dbReference>
<reference evidence="9 10" key="1">
    <citation type="submission" date="2019-08" db="EMBL/GenBank/DDBJ databases">
        <title>Sphingorhabdus soil sp. nov., isolated from arctic soil.</title>
        <authorList>
            <person name="Liu Y."/>
        </authorList>
    </citation>
    <scope>NUCLEOTIDE SEQUENCE [LARGE SCALE GENOMIC DNA]</scope>
    <source>
        <strain evidence="9 10">D-2Q-5-6</strain>
    </source>
</reference>
<keyword evidence="4 7" id="KW-0805">Transcription regulation</keyword>
<dbReference type="InterPro" id="IPR035644">
    <property type="entry name" value="MraZ_C"/>
</dbReference>
<evidence type="ECO:0000256" key="7">
    <source>
        <dbReference type="HAMAP-Rule" id="MF_01008"/>
    </source>
</evidence>
<evidence type="ECO:0000313" key="9">
    <source>
        <dbReference type="EMBL" id="TXC68723.1"/>
    </source>
</evidence>
<dbReference type="InterPro" id="IPR003444">
    <property type="entry name" value="MraZ"/>
</dbReference>
<comment type="caution">
    <text evidence="9">The sequence shown here is derived from an EMBL/GenBank/DDBJ whole genome shotgun (WGS) entry which is preliminary data.</text>
</comment>
<keyword evidence="5 7" id="KW-0238">DNA-binding</keyword>
<dbReference type="PROSITE" id="PS51740">
    <property type="entry name" value="SPOVT_ABRB"/>
    <property type="match status" value="1"/>
</dbReference>
<comment type="subunit">
    <text evidence="7">Forms oligomers.</text>
</comment>
<evidence type="ECO:0000256" key="3">
    <source>
        <dbReference type="ARBA" id="ARBA00022737"/>
    </source>
</evidence>